<evidence type="ECO:0000313" key="1">
    <source>
        <dbReference type="EMBL" id="RHJ88065.1"/>
    </source>
</evidence>
<reference evidence="1 2" key="1">
    <citation type="submission" date="2018-08" db="EMBL/GenBank/DDBJ databases">
        <title>A genome reference for cultivated species of the human gut microbiota.</title>
        <authorList>
            <person name="Zou Y."/>
            <person name="Xue W."/>
            <person name="Luo G."/>
        </authorList>
    </citation>
    <scope>NUCLEOTIDE SEQUENCE [LARGE SCALE GENOMIC DNA]</scope>
    <source>
        <strain evidence="1 2">AM07-24</strain>
    </source>
</reference>
<gene>
    <name evidence="1" type="ORF">DW099_06505</name>
</gene>
<proteinExistence type="predicted"/>
<dbReference type="Proteomes" id="UP000284841">
    <property type="component" value="Unassembled WGS sequence"/>
</dbReference>
<sequence length="114" mass="12103">MIENTVLKKVMPLAICIVMVLSLAAVTAKAGSVIILNGYVQGPALWAESLHEDRHQARSSIKGGDTKIVTASGGNWAKTFTLDGSLLGPSGTASGRVTPNGTWFIWTFKYGKLL</sequence>
<dbReference type="STRING" id="1776384.GCA_900086585_03628"/>
<dbReference type="RefSeq" id="WP_118334565.1">
    <property type="nucleotide sequence ID" value="NZ_AP025567.1"/>
</dbReference>
<dbReference type="AlphaFoldDB" id="A0A415E3E9"/>
<protein>
    <submittedName>
        <fullName evidence="1">Uncharacterized protein</fullName>
    </submittedName>
</protein>
<keyword evidence="2" id="KW-1185">Reference proteome</keyword>
<evidence type="ECO:0000313" key="2">
    <source>
        <dbReference type="Proteomes" id="UP000284841"/>
    </source>
</evidence>
<accession>A0A415E3E9</accession>
<comment type="caution">
    <text evidence="1">The sequence shown here is derived from an EMBL/GenBank/DDBJ whole genome shotgun (WGS) entry which is preliminary data.</text>
</comment>
<organism evidence="1 2">
    <name type="scientific">Emergencia timonensis</name>
    <dbReference type="NCBI Taxonomy" id="1776384"/>
    <lineage>
        <taxon>Bacteria</taxon>
        <taxon>Bacillati</taxon>
        <taxon>Bacillota</taxon>
        <taxon>Clostridia</taxon>
        <taxon>Peptostreptococcales</taxon>
        <taxon>Anaerovoracaceae</taxon>
        <taxon>Emergencia</taxon>
    </lineage>
</organism>
<name>A0A415E3E9_9FIRM</name>
<dbReference type="EMBL" id="QRMS01000002">
    <property type="protein sequence ID" value="RHJ88065.1"/>
    <property type="molecule type" value="Genomic_DNA"/>
</dbReference>